<evidence type="ECO:0000256" key="1">
    <source>
        <dbReference type="PROSITE-ProRule" id="PRU01360"/>
    </source>
</evidence>
<evidence type="ECO:0000259" key="4">
    <source>
        <dbReference type="Pfam" id="PF07715"/>
    </source>
</evidence>
<comment type="subcellular location">
    <subcellularLocation>
        <location evidence="1">Cell outer membrane</location>
        <topology evidence="1">Multi-pass membrane protein</topology>
    </subcellularLocation>
</comment>
<dbReference type="NCBIfam" id="TIGR04057">
    <property type="entry name" value="SusC_RagA_signa"/>
    <property type="match status" value="1"/>
</dbReference>
<keyword evidence="1" id="KW-1134">Transmembrane beta strand</keyword>
<feature type="domain" description="TonB-dependent receptor-like beta-barrel" evidence="3">
    <location>
        <begin position="476"/>
        <end position="948"/>
    </location>
</feature>
<dbReference type="Pfam" id="PF07715">
    <property type="entry name" value="Plug"/>
    <property type="match status" value="1"/>
</dbReference>
<evidence type="ECO:0000313" key="5">
    <source>
        <dbReference type="EMBL" id="SFE50720.1"/>
    </source>
</evidence>
<dbReference type="Gene3D" id="2.170.130.10">
    <property type="entry name" value="TonB-dependent receptor, plug domain"/>
    <property type="match status" value="1"/>
</dbReference>
<accession>A0A1I2B6E7</accession>
<keyword evidence="1 2" id="KW-0472">Membrane</keyword>
<dbReference type="NCBIfam" id="TIGR04056">
    <property type="entry name" value="OMP_RagA_SusC"/>
    <property type="match status" value="1"/>
</dbReference>
<dbReference type="AlphaFoldDB" id="A0A1I2B6E7"/>
<keyword evidence="1" id="KW-0813">Transport</keyword>
<dbReference type="SUPFAM" id="SSF56935">
    <property type="entry name" value="Porins"/>
    <property type="match status" value="1"/>
</dbReference>
<dbReference type="InterPro" id="IPR023997">
    <property type="entry name" value="TonB-dep_OMP_SusC/RagA_CS"/>
</dbReference>
<dbReference type="EMBL" id="FONY01000002">
    <property type="protein sequence ID" value="SFE50720.1"/>
    <property type="molecule type" value="Genomic_DNA"/>
</dbReference>
<dbReference type="STRING" id="1003.SAMN04488541_1002122"/>
<dbReference type="PROSITE" id="PS52016">
    <property type="entry name" value="TONB_DEPENDENT_REC_3"/>
    <property type="match status" value="1"/>
</dbReference>
<dbReference type="Pfam" id="PF00593">
    <property type="entry name" value="TonB_dep_Rec_b-barrel"/>
    <property type="match status" value="1"/>
</dbReference>
<sequence length="1095" mass="119795">MKMKNKDRLWVGSIPILSILFLLFISSFTYAQKRVSGKVTDAEGGAPLPGVTVLVKGTQSGTATDSDGNYSIAVPAGSSDVLVFSFVGFVTQEVAVGNQAVINISMQADVKALQEVIVTGYSTQQKKEITGAIATVSTKELLSVPAPNFAQQLQGKAAGVTIGNDNSPGGSTMVRIRGFGTINDNSPLYVIDGVPFKSDNGQGLNNINQNDIESISILKDASVASIYGARAGNGVIIITTKKGKSGAPKVSFDAYTGIQTPRKYIDLMNVNQLAELEWLRQRNTGLPAGQTNPSSAQYGSGPNPVLPDYIFPAGAREGDPRVNPANYSNDIDDPEFGRTKFLITRANKQGTDWWREIAKPAIWQNYNLTASGGTDKARYMFSGNYLEQNGIIIHTGFKRYTIRANTEFSIRNRARIGQNLQIGYTERVEMPAGNQSEGNPVSGVYRAQPIVPVYDIAGNFAGHKGTNLGNAQNPVAQLVRNKDNKYRNMRIFGNVFAEVDIAKNLVAKTSFGLDYNLGHGSFYSIRNIEAAEPSASNRLDVNTYWNSNWTWTNTLTYNRTFNEVHKVNAYIGTEAIRNTFRDFGTGRNNFFTDDINYRFINAGAGLPNSFGGGGEWALFSIFGKAEYGFKEKYLFSATIRRDGSSRFGQANRYGVFPAFSAGWVLSDEEFLKDNGIINFAKIRAGWGQSGNHDGFGDYPAYSTLGSSISETFYDIRGTSTSAVLGFAPQSTGNPNIKWEATATTNVGLDVTLLKNLELNIDVYNRKTTDLLYNIQQPATAGNNIGAPVSIVTNIGSMQTRGLDFALTYNGNAMNNEFQYSINANVSLYRNKLLNISGIDNDFIADGGSRIGNLTRSIVGRPLSMFWGYFQDGIFRSQAEVEAANALDGNRNTPYQDAIRPGRFRFRDINGDGVVNADDNTVIGNPHPKFTYGFNLNASYKGFDLTVFLQGVQGNDIFNFFKYQTDFNVFQGNRSTRLLDTWTEQNPNASMPRWDSDNGSADAVPSSYYVEKGSYLRARNIQIGYNLPSASLSKVGIERLRVYLQAQNLFTITKYSGLDPEITLANFGTGGDRTIGVDYGAYPAPKTFLVGLSIGF</sequence>
<comment type="similarity">
    <text evidence="1 2">Belongs to the TonB-dependent receptor family.</text>
</comment>
<protein>
    <submittedName>
        <fullName evidence="5">TonB-linked outer membrane protein, SusC/RagA family</fullName>
    </submittedName>
</protein>
<keyword evidence="1" id="KW-0812">Transmembrane</keyword>
<organism evidence="5 6">
    <name type="scientific">Thermoflexibacter ruber</name>
    <dbReference type="NCBI Taxonomy" id="1003"/>
    <lineage>
        <taxon>Bacteria</taxon>
        <taxon>Pseudomonadati</taxon>
        <taxon>Bacteroidota</taxon>
        <taxon>Cytophagia</taxon>
        <taxon>Cytophagales</taxon>
        <taxon>Thermoflexibacteraceae</taxon>
        <taxon>Thermoflexibacter</taxon>
    </lineage>
</organism>
<keyword evidence="2" id="KW-0798">TonB box</keyword>
<evidence type="ECO:0000313" key="6">
    <source>
        <dbReference type="Proteomes" id="UP000199513"/>
    </source>
</evidence>
<dbReference type="Gene3D" id="2.60.40.1120">
    <property type="entry name" value="Carboxypeptidase-like, regulatory domain"/>
    <property type="match status" value="1"/>
</dbReference>
<name>A0A1I2B6E7_9BACT</name>
<dbReference type="InterPro" id="IPR008969">
    <property type="entry name" value="CarboxyPept-like_regulatory"/>
</dbReference>
<proteinExistence type="inferred from homology"/>
<dbReference type="InterPro" id="IPR039426">
    <property type="entry name" value="TonB-dep_rcpt-like"/>
</dbReference>
<reference evidence="5 6" key="1">
    <citation type="submission" date="2016-10" db="EMBL/GenBank/DDBJ databases">
        <authorList>
            <person name="de Groot N.N."/>
        </authorList>
    </citation>
    <scope>NUCLEOTIDE SEQUENCE [LARGE SCALE GENOMIC DNA]</scope>
    <source>
        <strain>GEY</strain>
        <strain evidence="6">DSM 9560</strain>
    </source>
</reference>
<feature type="domain" description="TonB-dependent receptor plug" evidence="4">
    <location>
        <begin position="126"/>
        <end position="235"/>
    </location>
</feature>
<keyword evidence="6" id="KW-1185">Reference proteome</keyword>
<gene>
    <name evidence="5" type="ORF">SAMN04488541_1002122</name>
</gene>
<dbReference type="Pfam" id="PF13715">
    <property type="entry name" value="CarbopepD_reg_2"/>
    <property type="match status" value="1"/>
</dbReference>
<dbReference type="InterPro" id="IPR000531">
    <property type="entry name" value="Beta-barrel_TonB"/>
</dbReference>
<dbReference type="Proteomes" id="UP000199513">
    <property type="component" value="Unassembled WGS sequence"/>
</dbReference>
<dbReference type="InterPro" id="IPR037066">
    <property type="entry name" value="Plug_dom_sf"/>
</dbReference>
<evidence type="ECO:0000256" key="2">
    <source>
        <dbReference type="RuleBase" id="RU003357"/>
    </source>
</evidence>
<evidence type="ECO:0000259" key="3">
    <source>
        <dbReference type="Pfam" id="PF00593"/>
    </source>
</evidence>
<dbReference type="SUPFAM" id="SSF49464">
    <property type="entry name" value="Carboxypeptidase regulatory domain-like"/>
    <property type="match status" value="1"/>
</dbReference>
<dbReference type="GO" id="GO:0009279">
    <property type="term" value="C:cell outer membrane"/>
    <property type="evidence" value="ECO:0007669"/>
    <property type="project" value="UniProtKB-SubCell"/>
</dbReference>
<keyword evidence="1" id="KW-0998">Cell outer membrane</keyword>
<dbReference type="InterPro" id="IPR012910">
    <property type="entry name" value="Plug_dom"/>
</dbReference>
<dbReference type="InterPro" id="IPR023996">
    <property type="entry name" value="TonB-dep_OMP_SusC/RagA"/>
</dbReference>